<keyword evidence="1" id="KW-0175">Coiled coil</keyword>
<evidence type="ECO:0000313" key="3">
    <source>
        <dbReference type="Proteomes" id="UP001445076"/>
    </source>
</evidence>
<accession>A0AAW0X689</accession>
<proteinExistence type="predicted"/>
<dbReference type="Proteomes" id="UP001445076">
    <property type="component" value="Unassembled WGS sequence"/>
</dbReference>
<evidence type="ECO:0000313" key="2">
    <source>
        <dbReference type="EMBL" id="KAK8734903.1"/>
    </source>
</evidence>
<dbReference type="AlphaFoldDB" id="A0AAW0X689"/>
<feature type="coiled-coil region" evidence="1">
    <location>
        <begin position="79"/>
        <end position="158"/>
    </location>
</feature>
<dbReference type="EMBL" id="JARKIK010000049">
    <property type="protein sequence ID" value="KAK8734903.1"/>
    <property type="molecule type" value="Genomic_DNA"/>
</dbReference>
<keyword evidence="3" id="KW-1185">Reference proteome</keyword>
<gene>
    <name evidence="2" type="ORF">OTU49_005722</name>
</gene>
<protein>
    <submittedName>
        <fullName evidence="2">Uncharacterized protein</fullName>
    </submittedName>
</protein>
<sequence>GRILPAKGSIPHKKIKGYSSDLDMKRYSTDADMKRVTKEKPVLKKKEGKFYCDVKKEVVYHVKEERQYQVKKESEGKYKRDLERQLASYRSNIKRMQKILDEERAKMTKVQNALINLRRRLRRRELKMMKTNTTKIEIKEEREDIEEEDLKKKEMEMEVKGQIILDETLIKKRKELDKIPKIRIKKLKLPKSFEIKNEIILKEQEIEIKKPIKKGVMQEKKREKIEQPKELKQKKKLDELKKKEDLKGVKKDDEQKKMEVEQTKVETEEKNVKPEIQIATSHMLWNVLSRIKSESYSTNPIDNSKDVLQETDVKLTLHPHNKPNPSDVPLLVKEFMLRDDVSKACSPSDLDEAIPEARYRMYYLLILHKQFVAEYGLLCNYKTFANYVPKNVLKPSPRFWKTCTCFPCLNPELKFENLNSQGLLNMSGMELADILQDSEMESALMTQLRKLRESRDILPYDAWEKTCSGTIHSKRRIVSEPVGIVVAKFFEELSLLKAHIQKTFCQLDAAKLARERAMHSTDEVTLHLDCSPIPIYRHPESECASSDIATILTVLTGYLWTEGGFQTVIAMSDSKDYTTAAVWAGLEKILLKVIQAGKSKINIISDCPTNRYRNKSNFYFMSDFAQTFGVCFRWVFLELGHGIGHAGIVRADFDRVIRDQISNSSIKPVRNSCDVLSLVHSHTSSAVHTYTDQDVKKYKFLLPKLRVVQGTQKFHEVIILPEDFWVRDVVSHDAFRKLSI</sequence>
<evidence type="ECO:0000256" key="1">
    <source>
        <dbReference type="SAM" id="Coils"/>
    </source>
</evidence>
<name>A0AAW0X689_CHEQU</name>
<feature type="non-terminal residue" evidence="2">
    <location>
        <position position="1"/>
    </location>
</feature>
<comment type="caution">
    <text evidence="2">The sequence shown here is derived from an EMBL/GenBank/DDBJ whole genome shotgun (WGS) entry which is preliminary data.</text>
</comment>
<reference evidence="2 3" key="1">
    <citation type="journal article" date="2024" name="BMC Genomics">
        <title>Genome assembly of redclaw crayfish (Cherax quadricarinatus) provides insights into its immune adaptation and hypoxia tolerance.</title>
        <authorList>
            <person name="Liu Z."/>
            <person name="Zheng J."/>
            <person name="Li H."/>
            <person name="Fang K."/>
            <person name="Wang S."/>
            <person name="He J."/>
            <person name="Zhou D."/>
            <person name="Weng S."/>
            <person name="Chi M."/>
            <person name="Gu Z."/>
            <person name="He J."/>
            <person name="Li F."/>
            <person name="Wang M."/>
        </authorList>
    </citation>
    <scope>NUCLEOTIDE SEQUENCE [LARGE SCALE GENOMIC DNA]</scope>
    <source>
        <strain evidence="2">ZL_2023a</strain>
    </source>
</reference>
<organism evidence="2 3">
    <name type="scientific">Cherax quadricarinatus</name>
    <name type="common">Australian red claw crayfish</name>
    <dbReference type="NCBI Taxonomy" id="27406"/>
    <lineage>
        <taxon>Eukaryota</taxon>
        <taxon>Metazoa</taxon>
        <taxon>Ecdysozoa</taxon>
        <taxon>Arthropoda</taxon>
        <taxon>Crustacea</taxon>
        <taxon>Multicrustacea</taxon>
        <taxon>Malacostraca</taxon>
        <taxon>Eumalacostraca</taxon>
        <taxon>Eucarida</taxon>
        <taxon>Decapoda</taxon>
        <taxon>Pleocyemata</taxon>
        <taxon>Astacidea</taxon>
        <taxon>Parastacoidea</taxon>
        <taxon>Parastacidae</taxon>
        <taxon>Cherax</taxon>
    </lineage>
</organism>